<gene>
    <name evidence="2" type="ORF">NC998_28675</name>
</gene>
<sequence>MSRSRAALFVLLGGLAVAIVGALPPVFFHLVNYRDRTIPGWLELWLWTAIVFFSLGVYKTALVVQRSLRQEANQSALVKRSERESAT</sequence>
<keyword evidence="1" id="KW-0812">Transmembrane</keyword>
<keyword evidence="1" id="KW-0472">Membrane</keyword>
<evidence type="ECO:0000256" key="1">
    <source>
        <dbReference type="SAM" id="Phobius"/>
    </source>
</evidence>
<comment type="caution">
    <text evidence="2">The sequence shown here is derived from an EMBL/GenBank/DDBJ whole genome shotgun (WGS) entry which is preliminary data.</text>
</comment>
<reference evidence="2 3" key="1">
    <citation type="submission" date="2022-04" db="EMBL/GenBank/DDBJ databases">
        <title>Positive selection, recombination, and allopatry shape intraspecific diversity of widespread and dominant cyanobacteria.</title>
        <authorList>
            <person name="Wei J."/>
            <person name="Shu W."/>
            <person name="Hu C."/>
        </authorList>
    </citation>
    <scope>NUCLEOTIDE SEQUENCE [LARGE SCALE GENOMIC DNA]</scope>
    <source>
        <strain evidence="2 3">GB2-A4</strain>
    </source>
</reference>
<accession>A0ABV0JGX1</accession>
<evidence type="ECO:0000313" key="2">
    <source>
        <dbReference type="EMBL" id="MEP0821026.1"/>
    </source>
</evidence>
<keyword evidence="1" id="KW-1133">Transmembrane helix</keyword>
<keyword evidence="3" id="KW-1185">Reference proteome</keyword>
<protein>
    <submittedName>
        <fullName evidence="2">Uncharacterized protein</fullName>
    </submittedName>
</protein>
<dbReference type="EMBL" id="JAMPKM010000060">
    <property type="protein sequence ID" value="MEP0821026.1"/>
    <property type="molecule type" value="Genomic_DNA"/>
</dbReference>
<dbReference type="Proteomes" id="UP001464891">
    <property type="component" value="Unassembled WGS sequence"/>
</dbReference>
<feature type="transmembrane region" description="Helical" evidence="1">
    <location>
        <begin position="46"/>
        <end position="64"/>
    </location>
</feature>
<evidence type="ECO:0000313" key="3">
    <source>
        <dbReference type="Proteomes" id="UP001464891"/>
    </source>
</evidence>
<organism evidence="2 3">
    <name type="scientific">Trichocoleus desertorum GB2-A4</name>
    <dbReference type="NCBI Taxonomy" id="2933944"/>
    <lineage>
        <taxon>Bacteria</taxon>
        <taxon>Bacillati</taxon>
        <taxon>Cyanobacteriota</taxon>
        <taxon>Cyanophyceae</taxon>
        <taxon>Leptolyngbyales</taxon>
        <taxon>Trichocoleusaceae</taxon>
        <taxon>Trichocoleus</taxon>
    </lineage>
</organism>
<dbReference type="RefSeq" id="WP_190443248.1">
    <property type="nucleotide sequence ID" value="NZ_JAMPKM010000060.1"/>
</dbReference>
<proteinExistence type="predicted"/>
<name>A0ABV0JGX1_9CYAN</name>